<dbReference type="OrthoDB" id="551633at2759"/>
<evidence type="ECO:0000313" key="7">
    <source>
        <dbReference type="Proteomes" id="UP000091857"/>
    </source>
</evidence>
<comment type="similarity">
    <text evidence="2">Belongs to the RRP17 family.</text>
</comment>
<dbReference type="GO" id="GO:0019843">
    <property type="term" value="F:rRNA binding"/>
    <property type="evidence" value="ECO:0000318"/>
    <property type="project" value="GO_Central"/>
</dbReference>
<comment type="caution">
    <text evidence="6">The sequence shown here is derived from an EMBL/GenBank/DDBJ whole genome shotgun (WGS) entry which is preliminary data.</text>
</comment>
<feature type="compositionally biased region" description="Basic and acidic residues" evidence="5">
    <location>
        <begin position="130"/>
        <end position="140"/>
    </location>
</feature>
<comment type="subcellular location">
    <subcellularLocation>
        <location evidence="1">Nucleus</location>
        <location evidence="1">Nucleolus</location>
    </subcellularLocation>
</comment>
<dbReference type="InterPro" id="IPR019186">
    <property type="entry name" value="Nucleolar_protein_12"/>
</dbReference>
<evidence type="ECO:0000256" key="3">
    <source>
        <dbReference type="ARBA" id="ARBA00023054"/>
    </source>
</evidence>
<evidence type="ECO:0000256" key="4">
    <source>
        <dbReference type="ARBA" id="ARBA00023242"/>
    </source>
</evidence>
<feature type="compositionally biased region" description="Acidic residues" evidence="5">
    <location>
        <begin position="96"/>
        <end position="105"/>
    </location>
</feature>
<proteinExistence type="inferred from homology"/>
<dbReference type="GO" id="GO:0005730">
    <property type="term" value="C:nucleolus"/>
    <property type="evidence" value="ECO:0000318"/>
    <property type="project" value="GO_Central"/>
</dbReference>
<dbReference type="PANTHER" id="PTHR14577:SF0">
    <property type="entry name" value="NUCLEOLAR PROTEIN 12"/>
    <property type="match status" value="1"/>
</dbReference>
<dbReference type="Pfam" id="PF09805">
    <property type="entry name" value="Nop25"/>
    <property type="match status" value="1"/>
</dbReference>
<evidence type="ECO:0000256" key="2">
    <source>
        <dbReference type="ARBA" id="ARBA00007175"/>
    </source>
</evidence>
<dbReference type="PANTHER" id="PTHR14577">
    <property type="entry name" value="NUCLEOLAR PROTEIN 12"/>
    <property type="match status" value="1"/>
</dbReference>
<dbReference type="EMBL" id="CM004402">
    <property type="protein sequence ID" value="OAY26098.1"/>
    <property type="molecule type" value="Genomic_DNA"/>
</dbReference>
<dbReference type="Proteomes" id="UP000091857">
    <property type="component" value="Chromosome 16"/>
</dbReference>
<organism evidence="6 7">
    <name type="scientific">Manihot esculenta</name>
    <name type="common">Cassava</name>
    <name type="synonym">Jatropha manihot</name>
    <dbReference type="NCBI Taxonomy" id="3983"/>
    <lineage>
        <taxon>Eukaryota</taxon>
        <taxon>Viridiplantae</taxon>
        <taxon>Streptophyta</taxon>
        <taxon>Embryophyta</taxon>
        <taxon>Tracheophyta</taxon>
        <taxon>Spermatophyta</taxon>
        <taxon>Magnoliopsida</taxon>
        <taxon>eudicotyledons</taxon>
        <taxon>Gunneridae</taxon>
        <taxon>Pentapetalae</taxon>
        <taxon>rosids</taxon>
        <taxon>fabids</taxon>
        <taxon>Malpighiales</taxon>
        <taxon>Euphorbiaceae</taxon>
        <taxon>Crotonoideae</taxon>
        <taxon>Manihoteae</taxon>
        <taxon>Manihot</taxon>
    </lineage>
</organism>
<gene>
    <name evidence="6" type="ORF">MANES_16G021000v8</name>
</gene>
<protein>
    <recommendedName>
        <fullName evidence="8">Ribosomal RNA-processing protein 17</fullName>
    </recommendedName>
</protein>
<feature type="region of interest" description="Disordered" evidence="5">
    <location>
        <begin position="44"/>
        <end position="197"/>
    </location>
</feature>
<feature type="compositionally biased region" description="Basic and acidic residues" evidence="5">
    <location>
        <begin position="56"/>
        <end position="81"/>
    </location>
</feature>
<evidence type="ECO:0000256" key="5">
    <source>
        <dbReference type="SAM" id="MobiDB-lite"/>
    </source>
</evidence>
<sequence>MEGEIEVEPQLPPIRAPHIKKRALKNKALAVSFNEKDLRDYVTGFHKRKKKRRKEAQKQQEEALRRKRIEDRKKRRLERELVLYGEAPPASGDGDGYSEDGEESDPIASVSGTLEYDNGDMKVTVTTSEISREDKDDHSGKMQTAVPMSRLAAGDDKKHNLAVTKKNSFKKVSKHKLRSKPHNNRDKKKGKKKNKKR</sequence>
<accession>A0A2C9U955</accession>
<dbReference type="STRING" id="3983.A0A2C9U955"/>
<dbReference type="Gramene" id="Manes.16G021000.1.v8.1">
    <property type="protein sequence ID" value="Manes.16G021000.1.v8.1.CDS"/>
    <property type="gene ID" value="Manes.16G021000.v8.1"/>
</dbReference>
<evidence type="ECO:0008006" key="8">
    <source>
        <dbReference type="Google" id="ProtNLM"/>
    </source>
</evidence>
<keyword evidence="7" id="KW-1185">Reference proteome</keyword>
<dbReference type="AlphaFoldDB" id="A0A2C9U955"/>
<feature type="compositionally biased region" description="Basic residues" evidence="5">
    <location>
        <begin position="45"/>
        <end position="55"/>
    </location>
</feature>
<evidence type="ECO:0000256" key="1">
    <source>
        <dbReference type="ARBA" id="ARBA00004604"/>
    </source>
</evidence>
<keyword evidence="3" id="KW-0175">Coiled coil</keyword>
<keyword evidence="4" id="KW-0539">Nucleus</keyword>
<name>A0A2C9U955_MANES</name>
<feature type="compositionally biased region" description="Basic residues" evidence="5">
    <location>
        <begin position="167"/>
        <end position="197"/>
    </location>
</feature>
<reference evidence="7" key="1">
    <citation type="journal article" date="2016" name="Nat. Biotechnol.">
        <title>Sequencing wild and cultivated cassava and related species reveals extensive interspecific hybridization and genetic diversity.</title>
        <authorList>
            <person name="Bredeson J.V."/>
            <person name="Lyons J.B."/>
            <person name="Prochnik S.E."/>
            <person name="Wu G.A."/>
            <person name="Ha C.M."/>
            <person name="Edsinger-Gonzales E."/>
            <person name="Grimwood J."/>
            <person name="Schmutz J."/>
            <person name="Rabbi I.Y."/>
            <person name="Egesi C."/>
            <person name="Nauluvula P."/>
            <person name="Lebot V."/>
            <person name="Ndunguru J."/>
            <person name="Mkamilo G."/>
            <person name="Bart R.S."/>
            <person name="Setter T.L."/>
            <person name="Gleadow R.M."/>
            <person name="Kulakow P."/>
            <person name="Ferguson M.E."/>
            <person name="Rounsley S."/>
            <person name="Rokhsar D.S."/>
        </authorList>
    </citation>
    <scope>NUCLEOTIDE SEQUENCE [LARGE SCALE GENOMIC DNA]</scope>
    <source>
        <strain evidence="7">cv. AM560-2</strain>
    </source>
</reference>
<evidence type="ECO:0000313" key="6">
    <source>
        <dbReference type="EMBL" id="OAY26098.1"/>
    </source>
</evidence>